<accession>A0A9X2RKL5</accession>
<name>A0A9X2RKL5_9PROT</name>
<protein>
    <submittedName>
        <fullName evidence="3">DUF3971 domain-containing protein</fullName>
    </submittedName>
</protein>
<dbReference type="Proteomes" id="UP001142610">
    <property type="component" value="Unassembled WGS sequence"/>
</dbReference>
<keyword evidence="1" id="KW-0472">Membrane</keyword>
<dbReference type="PANTHER" id="PTHR38690">
    <property type="entry name" value="PROTEASE-RELATED"/>
    <property type="match status" value="1"/>
</dbReference>
<evidence type="ECO:0000256" key="1">
    <source>
        <dbReference type="SAM" id="Phobius"/>
    </source>
</evidence>
<comment type="caution">
    <text evidence="3">The sequence shown here is derived from an EMBL/GenBank/DDBJ whole genome shotgun (WGS) entry which is preliminary data.</text>
</comment>
<reference evidence="3" key="1">
    <citation type="submission" date="2022-07" db="EMBL/GenBank/DDBJ databases">
        <title>Parvularcula maris sp. nov., an algicidal bacterium isolated from seawater.</title>
        <authorList>
            <person name="Li F."/>
        </authorList>
    </citation>
    <scope>NUCLEOTIDE SEQUENCE</scope>
    <source>
        <strain evidence="3">BGMRC 0090</strain>
    </source>
</reference>
<dbReference type="AlphaFoldDB" id="A0A9X2RKL5"/>
<organism evidence="3 4">
    <name type="scientific">Parvularcula maris</name>
    <dbReference type="NCBI Taxonomy" id="2965077"/>
    <lineage>
        <taxon>Bacteria</taxon>
        <taxon>Pseudomonadati</taxon>
        <taxon>Pseudomonadota</taxon>
        <taxon>Alphaproteobacteria</taxon>
        <taxon>Parvularculales</taxon>
        <taxon>Parvularculaceae</taxon>
        <taxon>Parvularcula</taxon>
    </lineage>
</organism>
<dbReference type="EMBL" id="JANIBC010000007">
    <property type="protein sequence ID" value="MCQ8185717.1"/>
    <property type="molecule type" value="Genomic_DNA"/>
</dbReference>
<dbReference type="RefSeq" id="WP_256619604.1">
    <property type="nucleotide sequence ID" value="NZ_JANIBC010000007.1"/>
</dbReference>
<keyword evidence="4" id="KW-1185">Reference proteome</keyword>
<dbReference type="PANTHER" id="PTHR38690:SF1">
    <property type="entry name" value="PROTEASE"/>
    <property type="match status" value="1"/>
</dbReference>
<evidence type="ECO:0000259" key="2">
    <source>
        <dbReference type="Pfam" id="PF13116"/>
    </source>
</evidence>
<evidence type="ECO:0000313" key="4">
    <source>
        <dbReference type="Proteomes" id="UP001142610"/>
    </source>
</evidence>
<keyword evidence="1" id="KW-0812">Transmembrane</keyword>
<dbReference type="InterPro" id="IPR011836">
    <property type="entry name" value="YhdP"/>
</dbReference>
<proteinExistence type="predicted"/>
<feature type="domain" description="YhdP central" evidence="2">
    <location>
        <begin position="303"/>
        <end position="704"/>
    </location>
</feature>
<dbReference type="InterPro" id="IPR025263">
    <property type="entry name" value="YhdP_central"/>
</dbReference>
<gene>
    <name evidence="3" type="ORF">NOG11_09950</name>
</gene>
<keyword evidence="1" id="KW-1133">Transmembrane helix</keyword>
<feature type="transmembrane region" description="Helical" evidence="1">
    <location>
        <begin position="21"/>
        <end position="40"/>
    </location>
</feature>
<sequence length="1090" mass="115606">MPLLTASLRAAARIGSLTTTILLIVFLLMASGTMPTGWLLELASGGLPTGSRVDGRGTAFALTEDGLLLRAERLDLEGIAGARAERASLLVPLGSTLRRDFRLTALSADRLWADIDRPPPSDDEAPLDVSALLDLLADEKLGTVSLPSFLVSYPVFSGEGKRTVEGSLSARSAAQGYLVESAAYFPLTEDVRTEAKLRALSSPEGGAAVTFRSDGAPLQPLLTLLGVDAVELQGNLLGELALEVDRDGQPLAGDIDLTVEPGLGRLGETAFGFGENRVRAHFREGAPSFNIEELRYEIDGNRGLLTGLVRLENLLHPNEMKVMFDVTASDVVLDLKSVLPAPLDVGEARAAGLFDAQERRIAFSDLHADYFGTRLTGKLALTFPEGFDQSPRLEAEATIPGPLTPQEVLAGWPYNLAFGARGWVEANLTAGRLTNLRYEADIPMNAIRPLTPLSNDVMRFTFDASDGVVRYLPGMPVLKNLEATALVRGNSFRVDAEKGSVLKVGISDGSFVIPQFFPGGATARFDATLTGRLDNLLSAVEEAGFVDFTEAVYQPEAFRGRGDFDLSVSWPLKDIIAEDEIVFGGEGAFVRGSLDDVLPGIDATDAGGRVLLSNKELVVRGDGLAASAPATFEWRQSLLNPAQAELAVTAEVDNLAADMVGVPLRQFFRGEVTTDVLAKDLSPGAPFAITADLTDAAVSLPAFGLLKQRGTGGLFETLVRLPREGVDEANIIFDGIKLTSPTFNIEGTGTFTPEGGVVRLELPRFFIEDRADLSVQLVPKDYRLNVDISGEHADAGPLIVSILENQGAGSEEQSLILPGRADLDMDLSRVSLREGISLRKFAAQGRHTGKAVEQLTISALIGDAASSSEGYMSVAIDQPEGQELGFVEIEATDFGRILQGVFGITSISGAGGSLKGTTKEGEGFEGRFEMGELLITEAPLLARILSFTSLDGLADALNGEGIRFTQLEGDVALDEGVMTFENAKLVGSSLGISAGGTIDLDTGRIDMRGAFAPAYAVNSLLGSIPGLGRLFVSRDGEGIVAFSYQISGTTERPIVTVNALSALTPGILRRIFDPVKLEPTGAAADLSEAP</sequence>
<dbReference type="Pfam" id="PF13116">
    <property type="entry name" value="YhdP"/>
    <property type="match status" value="1"/>
</dbReference>
<evidence type="ECO:0000313" key="3">
    <source>
        <dbReference type="EMBL" id="MCQ8185717.1"/>
    </source>
</evidence>